<evidence type="ECO:0000313" key="2">
    <source>
        <dbReference type="EMBL" id="CAD8969608.1"/>
    </source>
</evidence>
<organism evidence="2">
    <name type="scientific">Hemiselmis andersenii</name>
    <name type="common">Cryptophyte alga</name>
    <dbReference type="NCBI Taxonomy" id="464988"/>
    <lineage>
        <taxon>Eukaryota</taxon>
        <taxon>Cryptophyceae</taxon>
        <taxon>Cryptomonadales</taxon>
        <taxon>Hemiselmidaceae</taxon>
        <taxon>Hemiselmis</taxon>
    </lineage>
</organism>
<dbReference type="PANTHER" id="PTHR46788">
    <property type="entry name" value="EF-HAND CALCIUM-BINDING DOMAIN-CONTAINING PROTEIN 5"/>
    <property type="match status" value="1"/>
</dbReference>
<protein>
    <recommendedName>
        <fullName evidence="3">GAF domain-containing protein</fullName>
    </recommendedName>
</protein>
<name>A0A7S1EAQ3_HEMAN</name>
<dbReference type="CDD" id="cd22968">
    <property type="entry name" value="DD_EFCAB5"/>
    <property type="match status" value="1"/>
</dbReference>
<dbReference type="EMBL" id="HBFX01034204">
    <property type="protein sequence ID" value="CAD8969608.1"/>
    <property type="molecule type" value="Transcribed_RNA"/>
</dbReference>
<reference evidence="2" key="1">
    <citation type="submission" date="2021-01" db="EMBL/GenBank/DDBJ databases">
        <authorList>
            <person name="Corre E."/>
            <person name="Pelletier E."/>
            <person name="Niang G."/>
            <person name="Scheremetjew M."/>
            <person name="Finn R."/>
            <person name="Kale V."/>
            <person name="Holt S."/>
            <person name="Cochrane G."/>
            <person name="Meng A."/>
            <person name="Brown T."/>
            <person name="Cohen L."/>
        </authorList>
    </citation>
    <scope>NUCLEOTIDE SEQUENCE</scope>
    <source>
        <strain evidence="2">CCMP644</strain>
    </source>
</reference>
<feature type="region of interest" description="Disordered" evidence="1">
    <location>
        <begin position="104"/>
        <end position="139"/>
    </location>
</feature>
<feature type="compositionally biased region" description="Acidic residues" evidence="1">
    <location>
        <begin position="253"/>
        <end position="265"/>
    </location>
</feature>
<dbReference type="AlphaFoldDB" id="A0A7S1EAQ3"/>
<evidence type="ECO:0000256" key="1">
    <source>
        <dbReference type="SAM" id="MobiDB-lite"/>
    </source>
</evidence>
<accession>A0A7S1EAQ3</accession>
<dbReference type="PANTHER" id="PTHR46788:SF1">
    <property type="entry name" value="EF-HAND CALCIUM-BINDING DOMAIN-CONTAINING PROTEIN 5"/>
    <property type="match status" value="1"/>
</dbReference>
<sequence>MSLINERELKGLLADSKLNLTDQDGSDDYAFLEETVLPTLLPSLAQLLERVEQKEQHAAENTPPFNPIRWLAESLMRHHPEGGAFEHRHAYGAALARIAEQRKEARLGREKTREEEKRKAEEAEVLKQKEQVAEQERARAEKAEARRKAAAALEEEKRKAGELAVEKAMKGDDRVDMVLEFRAKMVEFLEKEVDFRKEDDTSRVNTHLHKMSCELVVSHTAASFASAADLVGEEEEQILFVHTAADKKEAVVEEEEEAPEDDGLGEEFSKAPKIAPPPEISTRSLPPLSDDTAYVLRRGQGVSWPAVDEAKAILITDTKYTEGTLFFDGEKRQGTYAAVCLYREGKPYGILAADTLDSMTGKELIMSDVELMGAIAVVLGEGLDLAASSLAQARRQAHTEKIEGLSEGPSTLPKQIAEAVVAGIGSIVQGREIAVGVPDTKEVMRLLYVADAAGNVTQDETMNERTDSSERASLMFEAASSGELAAVRDDAGGFLSVAVPVTDKQHQVCAVFYVAASPHPKPLSEDANDFIQTVAQIASPVLLAPSASAMRVLGILAQAGCGDSAPLFDAAAQLAERHSGGNGVLIGLCHGADEVRLVKTSGSYTTGKATAGRGDMPVCFQAIDKAMFMTEENATFVPIFSPPPVGHSKAIGVIAIAGPPLDDAAREAAEGVASALTSALSEADFRRKLTVCGGKALASLRKQAPGIKGGFFAFYDVSGRMLCADTVGEPIQGVFVPKP</sequence>
<evidence type="ECO:0008006" key="3">
    <source>
        <dbReference type="Google" id="ProtNLM"/>
    </source>
</evidence>
<feature type="region of interest" description="Disordered" evidence="1">
    <location>
        <begin position="253"/>
        <end position="286"/>
    </location>
</feature>
<gene>
    <name evidence="2" type="ORF">HAND00432_LOCUS20605</name>
</gene>
<proteinExistence type="predicted"/>